<proteinExistence type="predicted"/>
<protein>
    <submittedName>
        <fullName evidence="1">Uncharacterized protein</fullName>
    </submittedName>
</protein>
<evidence type="ECO:0000313" key="1">
    <source>
        <dbReference type="EMBL" id="SEN16092.1"/>
    </source>
</evidence>
<dbReference type="Proteomes" id="UP000199459">
    <property type="component" value="Unassembled WGS sequence"/>
</dbReference>
<dbReference type="RefSeq" id="WP_218143933.1">
    <property type="nucleotide sequence ID" value="NZ_FOCP01000009.1"/>
</dbReference>
<name>A0A1H8E9F7_9PROT</name>
<dbReference type="EMBL" id="FOCP01000009">
    <property type="protein sequence ID" value="SEN16092.1"/>
    <property type="molecule type" value="Genomic_DNA"/>
</dbReference>
<evidence type="ECO:0000313" key="2">
    <source>
        <dbReference type="Proteomes" id="UP000199459"/>
    </source>
</evidence>
<organism evidence="1 2">
    <name type="scientific">Nitrosomonas marina</name>
    <dbReference type="NCBI Taxonomy" id="917"/>
    <lineage>
        <taxon>Bacteria</taxon>
        <taxon>Pseudomonadati</taxon>
        <taxon>Pseudomonadota</taxon>
        <taxon>Betaproteobacteria</taxon>
        <taxon>Nitrosomonadales</taxon>
        <taxon>Nitrosomonadaceae</taxon>
        <taxon>Nitrosomonas</taxon>
    </lineage>
</organism>
<feature type="non-terminal residue" evidence="1">
    <location>
        <position position="1"/>
    </location>
</feature>
<reference evidence="1 2" key="1">
    <citation type="submission" date="2016-10" db="EMBL/GenBank/DDBJ databases">
        <authorList>
            <person name="de Groot N.N."/>
        </authorList>
    </citation>
    <scope>NUCLEOTIDE SEQUENCE [LARGE SCALE GENOMIC DNA]</scope>
    <source>
        <strain evidence="1 2">Nm22</strain>
    </source>
</reference>
<sequence>ADEIVLKNAIGSSFLATGVSETLNPATSGVNGLDTGSLTTSNWYYIWAISDGVVNTKLLLSLSNTNPTMPSGYTYKALIGCSNRSASNFLSFVQRGNYIRCYGTGWEIFQIAVANTLSANLPVPPVITKECVISVGFEGSVGEAALTVTGDDGSVVAKITSINGDNQSITRKDSIEFMYVPVTLGSTLGCSLSHNTAGTTFAGRLAGFRI</sequence>
<accession>A0A1H8E9F7</accession>
<gene>
    <name evidence="1" type="ORF">SAMN05216325_1091</name>
</gene>
<dbReference type="AlphaFoldDB" id="A0A1H8E9F7"/>